<name>X7ZB27_MYCXE</name>
<keyword evidence="2" id="KW-0812">Transmembrane</keyword>
<keyword evidence="2" id="KW-0472">Membrane</keyword>
<reference evidence="3" key="1">
    <citation type="submission" date="2014-01" db="EMBL/GenBank/DDBJ databases">
        <authorList>
            <person name="Brown-Elliot B."/>
            <person name="Wallace R."/>
            <person name="Lenaerts A."/>
            <person name="Ordway D."/>
            <person name="DeGroote M.A."/>
            <person name="Parker T."/>
            <person name="Sizemore C."/>
            <person name="Tallon L.J."/>
            <person name="Sadzewicz L.K."/>
            <person name="Sengamalay N."/>
            <person name="Fraser C.M."/>
            <person name="Hine E."/>
            <person name="Shefchek K.A."/>
            <person name="Das S.P."/>
            <person name="Tettelin H."/>
        </authorList>
    </citation>
    <scope>NUCLEOTIDE SEQUENCE [LARGE SCALE GENOMIC DNA]</scope>
    <source>
        <strain evidence="3">4042</strain>
    </source>
</reference>
<feature type="compositionally biased region" description="Basic residues" evidence="1">
    <location>
        <begin position="140"/>
        <end position="152"/>
    </location>
</feature>
<protein>
    <submittedName>
        <fullName evidence="3">Uncharacterized protein</fullName>
    </submittedName>
</protein>
<sequence length="210" mass="21646">MNPYTVTPGYLAAAEVAVGADGDEALAYSAVPDEDAEAFTLAADENASPYAAAAGEENFSIGMFPDFGVQGAERPSRQPFLAAISVLTIFVVGVVALVLSLAVSIRPHVAQRPSLGQNVVAPMPAPPPKAAVPAPPAPLPRRHPPRSRHRFLPQHPLQPRSGASTRTDTGAGSGSCPCSAGSRATAHPPAHNSADHRPSRSGAADCPARW</sequence>
<keyword evidence="2" id="KW-1133">Transmembrane helix</keyword>
<accession>X7ZB27</accession>
<gene>
    <name evidence="3" type="ORF">I553_0937</name>
</gene>
<evidence type="ECO:0000256" key="1">
    <source>
        <dbReference type="SAM" id="MobiDB-lite"/>
    </source>
</evidence>
<dbReference type="AlphaFoldDB" id="X7ZB27"/>
<dbReference type="EMBL" id="JAOB01000080">
    <property type="protein sequence ID" value="EUA15963.1"/>
    <property type="molecule type" value="Genomic_DNA"/>
</dbReference>
<evidence type="ECO:0000256" key="2">
    <source>
        <dbReference type="SAM" id="Phobius"/>
    </source>
</evidence>
<organism evidence="3">
    <name type="scientific">Mycobacterium xenopi 4042</name>
    <dbReference type="NCBI Taxonomy" id="1299334"/>
    <lineage>
        <taxon>Bacteria</taxon>
        <taxon>Bacillati</taxon>
        <taxon>Actinomycetota</taxon>
        <taxon>Actinomycetes</taxon>
        <taxon>Mycobacteriales</taxon>
        <taxon>Mycobacteriaceae</taxon>
        <taxon>Mycobacterium</taxon>
    </lineage>
</organism>
<feature type="transmembrane region" description="Helical" evidence="2">
    <location>
        <begin position="80"/>
        <end position="103"/>
    </location>
</feature>
<feature type="compositionally biased region" description="Pro residues" evidence="1">
    <location>
        <begin position="123"/>
        <end position="139"/>
    </location>
</feature>
<evidence type="ECO:0000313" key="3">
    <source>
        <dbReference type="EMBL" id="EUA15963.1"/>
    </source>
</evidence>
<proteinExistence type="predicted"/>
<comment type="caution">
    <text evidence="3">The sequence shown here is derived from an EMBL/GenBank/DDBJ whole genome shotgun (WGS) entry which is preliminary data.</text>
</comment>
<feature type="region of interest" description="Disordered" evidence="1">
    <location>
        <begin position="120"/>
        <end position="210"/>
    </location>
</feature>